<dbReference type="Gene3D" id="3.20.20.450">
    <property type="entry name" value="EAL domain"/>
    <property type="match status" value="1"/>
</dbReference>
<organism evidence="2">
    <name type="scientific">mine drainage metagenome</name>
    <dbReference type="NCBI Taxonomy" id="410659"/>
    <lineage>
        <taxon>unclassified sequences</taxon>
        <taxon>metagenomes</taxon>
        <taxon>ecological metagenomes</taxon>
    </lineage>
</organism>
<dbReference type="AlphaFoldDB" id="A0A1J5T1J2"/>
<dbReference type="PANTHER" id="PTHR33121">
    <property type="entry name" value="CYCLIC DI-GMP PHOSPHODIESTERASE PDEF"/>
    <property type="match status" value="1"/>
</dbReference>
<dbReference type="InterPro" id="IPR001633">
    <property type="entry name" value="EAL_dom"/>
</dbReference>
<dbReference type="SMART" id="SM00052">
    <property type="entry name" value="EAL"/>
    <property type="match status" value="1"/>
</dbReference>
<dbReference type="Pfam" id="PF00563">
    <property type="entry name" value="EAL"/>
    <property type="match status" value="1"/>
</dbReference>
<evidence type="ECO:0000259" key="1">
    <source>
        <dbReference type="PROSITE" id="PS50883"/>
    </source>
</evidence>
<dbReference type="PANTHER" id="PTHR33121:SF71">
    <property type="entry name" value="OXYGEN SENSOR PROTEIN DOSP"/>
    <property type="match status" value="1"/>
</dbReference>
<sequence>MELELTESILLHDMDVVMKTLHELKEIGIKLSIDDFGTGYSSLSYLKRLAVNKLKIDKSFVRNMVEDPEDTAIVKAIIQLGHTLQLTVIAEGVETDAQLSLLKSLGCDQIQGYLISRPLAAEEFIMLCQ</sequence>
<protein>
    <submittedName>
        <fullName evidence="2">Phytochrome-like protein cph2</fullName>
    </submittedName>
</protein>
<dbReference type="CDD" id="cd01948">
    <property type="entry name" value="EAL"/>
    <property type="match status" value="1"/>
</dbReference>
<feature type="domain" description="EAL" evidence="1">
    <location>
        <begin position="1"/>
        <end position="129"/>
    </location>
</feature>
<proteinExistence type="predicted"/>
<dbReference type="SUPFAM" id="SSF141868">
    <property type="entry name" value="EAL domain-like"/>
    <property type="match status" value="1"/>
</dbReference>
<evidence type="ECO:0000313" key="2">
    <source>
        <dbReference type="EMBL" id="OIR06070.1"/>
    </source>
</evidence>
<comment type="caution">
    <text evidence="2">The sequence shown here is derived from an EMBL/GenBank/DDBJ whole genome shotgun (WGS) entry which is preliminary data.</text>
</comment>
<dbReference type="EMBL" id="MLJW01000046">
    <property type="protein sequence ID" value="OIR06070.1"/>
    <property type="molecule type" value="Genomic_DNA"/>
</dbReference>
<reference evidence="2" key="1">
    <citation type="submission" date="2016-10" db="EMBL/GenBank/DDBJ databases">
        <title>Sequence of Gallionella enrichment culture.</title>
        <authorList>
            <person name="Poehlein A."/>
            <person name="Muehling M."/>
            <person name="Daniel R."/>
        </authorList>
    </citation>
    <scope>NUCLEOTIDE SEQUENCE</scope>
</reference>
<dbReference type="PROSITE" id="PS50883">
    <property type="entry name" value="EAL"/>
    <property type="match status" value="1"/>
</dbReference>
<dbReference type="InterPro" id="IPR035919">
    <property type="entry name" value="EAL_sf"/>
</dbReference>
<name>A0A1J5T1J2_9ZZZZ</name>
<dbReference type="InterPro" id="IPR050706">
    <property type="entry name" value="Cyclic-di-GMP_PDE-like"/>
</dbReference>
<gene>
    <name evidence="2" type="primary">cph2_21</name>
    <name evidence="2" type="ORF">GALL_118670</name>
</gene>
<accession>A0A1J5T1J2</accession>
<dbReference type="GO" id="GO:0071111">
    <property type="term" value="F:cyclic-guanylate-specific phosphodiesterase activity"/>
    <property type="evidence" value="ECO:0007669"/>
    <property type="project" value="InterPro"/>
</dbReference>